<keyword evidence="3" id="KW-1185">Reference proteome</keyword>
<dbReference type="InterPro" id="IPR023210">
    <property type="entry name" value="NADP_OxRdtase_dom"/>
</dbReference>
<name>A0ABW5PCT2_9BACL</name>
<dbReference type="EMBL" id="JBHUME010000007">
    <property type="protein sequence ID" value="MFD2613157.1"/>
    <property type="molecule type" value="Genomic_DNA"/>
</dbReference>
<accession>A0ABW5PCT2</accession>
<dbReference type="PANTHER" id="PTHR43312:SF1">
    <property type="entry name" value="NADP-DEPENDENT OXIDOREDUCTASE DOMAIN-CONTAINING PROTEIN"/>
    <property type="match status" value="1"/>
</dbReference>
<dbReference type="InterPro" id="IPR053135">
    <property type="entry name" value="AKR2_Oxidoreductase"/>
</dbReference>
<dbReference type="InterPro" id="IPR036812">
    <property type="entry name" value="NAD(P)_OxRdtase_dom_sf"/>
</dbReference>
<reference evidence="3" key="1">
    <citation type="journal article" date="2019" name="Int. J. Syst. Evol. Microbiol.">
        <title>The Global Catalogue of Microorganisms (GCM) 10K type strain sequencing project: providing services to taxonomists for standard genome sequencing and annotation.</title>
        <authorList>
            <consortium name="The Broad Institute Genomics Platform"/>
            <consortium name="The Broad Institute Genome Sequencing Center for Infectious Disease"/>
            <person name="Wu L."/>
            <person name="Ma J."/>
        </authorList>
    </citation>
    <scope>NUCLEOTIDE SEQUENCE [LARGE SCALE GENOMIC DNA]</scope>
    <source>
        <strain evidence="3">KCTC 3950</strain>
    </source>
</reference>
<dbReference type="InterPro" id="IPR020471">
    <property type="entry name" value="AKR"/>
</dbReference>
<dbReference type="CDD" id="cd19095">
    <property type="entry name" value="AKR_PA4992-like"/>
    <property type="match status" value="1"/>
</dbReference>
<dbReference type="SUPFAM" id="SSF51430">
    <property type="entry name" value="NAD(P)-linked oxidoreductase"/>
    <property type="match status" value="1"/>
</dbReference>
<dbReference type="PANTHER" id="PTHR43312">
    <property type="entry name" value="D-THREO-ALDOSE 1-DEHYDROGENASE"/>
    <property type="match status" value="1"/>
</dbReference>
<comment type="caution">
    <text evidence="2">The sequence shown here is derived from an EMBL/GenBank/DDBJ whole genome shotgun (WGS) entry which is preliminary data.</text>
</comment>
<organism evidence="2 3">
    <name type="scientific">Paenibacillus gansuensis</name>
    <dbReference type="NCBI Taxonomy" id="306542"/>
    <lineage>
        <taxon>Bacteria</taxon>
        <taxon>Bacillati</taxon>
        <taxon>Bacillota</taxon>
        <taxon>Bacilli</taxon>
        <taxon>Bacillales</taxon>
        <taxon>Paenibacillaceae</taxon>
        <taxon>Paenibacillus</taxon>
    </lineage>
</organism>
<protein>
    <submittedName>
        <fullName evidence="2">Aldo/keto reductase</fullName>
    </submittedName>
</protein>
<dbReference type="Gene3D" id="3.20.20.100">
    <property type="entry name" value="NADP-dependent oxidoreductase domain"/>
    <property type="match status" value="1"/>
</dbReference>
<evidence type="ECO:0000313" key="3">
    <source>
        <dbReference type="Proteomes" id="UP001597541"/>
    </source>
</evidence>
<gene>
    <name evidence="2" type="ORF">ACFSUF_12050</name>
</gene>
<dbReference type="Proteomes" id="UP001597541">
    <property type="component" value="Unassembled WGS sequence"/>
</dbReference>
<dbReference type="RefSeq" id="WP_377603123.1">
    <property type="nucleotide sequence ID" value="NZ_JBHUME010000007.1"/>
</dbReference>
<proteinExistence type="predicted"/>
<evidence type="ECO:0000313" key="2">
    <source>
        <dbReference type="EMBL" id="MFD2613157.1"/>
    </source>
</evidence>
<feature type="domain" description="NADP-dependent oxidoreductase" evidence="1">
    <location>
        <begin position="16"/>
        <end position="287"/>
    </location>
</feature>
<sequence>MEIRRFGQTDMKVSILGFGGAEIGFEHAEPAAVAKLLNSALDAGLNVIDTAECYAGSEELIGSTVSHRRGEYYLFSKCGHASGLEGEDWSPAMLEESINRSLRRLKTDYLDLIQLHSCSKEVLERGDVIEVLRRAKEAGKVRYIGYSGENEAALYAIETGAFDTLQTSVNLADQRGIDLILPKAQESGMGVIAKRPIANTAWKTTTLPEEQYHQTYWRRFQELNYSFLNDTSIEEAVSTALRFTLTVPGVHTAIVGTTNPDRWTQNAKLLEAGRLPAAQMNEIRSKWKNTAREDWLGQV</sequence>
<dbReference type="Pfam" id="PF00248">
    <property type="entry name" value="Aldo_ket_red"/>
    <property type="match status" value="1"/>
</dbReference>
<dbReference type="PRINTS" id="PR00069">
    <property type="entry name" value="ALDKETRDTASE"/>
</dbReference>
<evidence type="ECO:0000259" key="1">
    <source>
        <dbReference type="Pfam" id="PF00248"/>
    </source>
</evidence>